<dbReference type="Proteomes" id="UP001056120">
    <property type="component" value="Linkage Group LG29"/>
</dbReference>
<evidence type="ECO:0000313" key="2">
    <source>
        <dbReference type="Proteomes" id="UP001056120"/>
    </source>
</evidence>
<comment type="caution">
    <text evidence="1">The sequence shown here is derived from an EMBL/GenBank/DDBJ whole genome shotgun (WGS) entry which is preliminary data.</text>
</comment>
<dbReference type="EMBL" id="CM042046">
    <property type="protein sequence ID" value="KAI3676282.1"/>
    <property type="molecule type" value="Genomic_DNA"/>
</dbReference>
<keyword evidence="2" id="KW-1185">Reference proteome</keyword>
<gene>
    <name evidence="1" type="ORF">L1987_85887</name>
</gene>
<organism evidence="1 2">
    <name type="scientific">Smallanthus sonchifolius</name>
    <dbReference type="NCBI Taxonomy" id="185202"/>
    <lineage>
        <taxon>Eukaryota</taxon>
        <taxon>Viridiplantae</taxon>
        <taxon>Streptophyta</taxon>
        <taxon>Embryophyta</taxon>
        <taxon>Tracheophyta</taxon>
        <taxon>Spermatophyta</taxon>
        <taxon>Magnoliopsida</taxon>
        <taxon>eudicotyledons</taxon>
        <taxon>Gunneridae</taxon>
        <taxon>Pentapetalae</taxon>
        <taxon>asterids</taxon>
        <taxon>campanulids</taxon>
        <taxon>Asterales</taxon>
        <taxon>Asteraceae</taxon>
        <taxon>Asteroideae</taxon>
        <taxon>Heliantheae alliance</taxon>
        <taxon>Millerieae</taxon>
        <taxon>Smallanthus</taxon>
    </lineage>
</organism>
<sequence length="111" mass="12082">MIDALEHSTTARSDCELIIEDNGTNLRLEPGREGSGRQGLKSENVKNGKSSFGMELDSDILVTASHSDNEHNAGFNLKEQACRDVTGNWLGTPDNEGGDRKRELENGRIGP</sequence>
<evidence type="ECO:0000313" key="1">
    <source>
        <dbReference type="EMBL" id="KAI3676282.1"/>
    </source>
</evidence>
<reference evidence="1 2" key="2">
    <citation type="journal article" date="2022" name="Mol. Ecol. Resour.">
        <title>The genomes of chicory, endive, great burdock and yacon provide insights into Asteraceae paleo-polyploidization history and plant inulin production.</title>
        <authorList>
            <person name="Fan W."/>
            <person name="Wang S."/>
            <person name="Wang H."/>
            <person name="Wang A."/>
            <person name="Jiang F."/>
            <person name="Liu H."/>
            <person name="Zhao H."/>
            <person name="Xu D."/>
            <person name="Zhang Y."/>
        </authorList>
    </citation>
    <scope>NUCLEOTIDE SEQUENCE [LARGE SCALE GENOMIC DNA]</scope>
    <source>
        <strain evidence="2">cv. Yunnan</strain>
        <tissue evidence="1">Leaves</tissue>
    </source>
</reference>
<reference evidence="2" key="1">
    <citation type="journal article" date="2022" name="Mol. Ecol. Resour.">
        <title>The genomes of chicory, endive, great burdock and yacon provide insights into Asteraceae palaeo-polyploidization history and plant inulin production.</title>
        <authorList>
            <person name="Fan W."/>
            <person name="Wang S."/>
            <person name="Wang H."/>
            <person name="Wang A."/>
            <person name="Jiang F."/>
            <person name="Liu H."/>
            <person name="Zhao H."/>
            <person name="Xu D."/>
            <person name="Zhang Y."/>
        </authorList>
    </citation>
    <scope>NUCLEOTIDE SEQUENCE [LARGE SCALE GENOMIC DNA]</scope>
    <source>
        <strain evidence="2">cv. Yunnan</strain>
    </source>
</reference>
<name>A0ACB8XYK0_9ASTR</name>
<proteinExistence type="predicted"/>
<protein>
    <submittedName>
        <fullName evidence="1">Uncharacterized protein</fullName>
    </submittedName>
</protein>
<accession>A0ACB8XYK0</accession>